<dbReference type="PROSITE" id="PS01186">
    <property type="entry name" value="EGF_2"/>
    <property type="match status" value="5"/>
</dbReference>
<feature type="domain" description="Sushi" evidence="16">
    <location>
        <begin position="3137"/>
        <end position="3194"/>
    </location>
</feature>
<dbReference type="FunFam" id="2.10.70.10:FF:000011">
    <property type="entry name" value="CUB and sushi domain-containing protein 3 isoform A"/>
    <property type="match status" value="1"/>
</dbReference>
<feature type="domain" description="Sushi" evidence="16">
    <location>
        <begin position="3255"/>
        <end position="3323"/>
    </location>
</feature>
<dbReference type="SMART" id="SM01411">
    <property type="entry name" value="Ephrin_rec_like"/>
    <property type="match status" value="4"/>
</dbReference>
<feature type="region of interest" description="Disordered" evidence="11">
    <location>
        <begin position="905"/>
        <end position="924"/>
    </location>
</feature>
<feature type="compositionally biased region" description="Acidic residues" evidence="11">
    <location>
        <begin position="905"/>
        <end position="915"/>
    </location>
</feature>
<dbReference type="InterPro" id="IPR049883">
    <property type="entry name" value="NOTCH1_EGF-like"/>
</dbReference>
<keyword evidence="5" id="KW-0677">Repeat</keyword>
<evidence type="ECO:0000256" key="3">
    <source>
        <dbReference type="ARBA" id="ARBA00022659"/>
    </source>
</evidence>
<feature type="domain" description="Sushi" evidence="16">
    <location>
        <begin position="1726"/>
        <end position="1780"/>
    </location>
</feature>
<evidence type="ECO:0000259" key="13">
    <source>
        <dbReference type="PROSITE" id="PS50026"/>
    </source>
</evidence>
<dbReference type="FunFam" id="2.10.25.10:FF:000020">
    <property type="entry name" value="Latent-transforming growth factor beta-binding protein 1"/>
    <property type="match status" value="1"/>
</dbReference>
<feature type="domain" description="EGF-like" evidence="13">
    <location>
        <begin position="1284"/>
        <end position="1320"/>
    </location>
</feature>
<dbReference type="PROSITE" id="PS50825">
    <property type="entry name" value="HYR"/>
    <property type="match status" value="2"/>
</dbReference>
<dbReference type="GO" id="GO:0048056">
    <property type="term" value="P:R3/R4 cell differentiation"/>
    <property type="evidence" value="ECO:0007669"/>
    <property type="project" value="UniProtKB-ARBA"/>
</dbReference>
<feature type="domain" description="EGF-like" evidence="13">
    <location>
        <begin position="1322"/>
        <end position="1358"/>
    </location>
</feature>
<dbReference type="Pfam" id="PF00092">
    <property type="entry name" value="VWA"/>
    <property type="match status" value="1"/>
</dbReference>
<name>A0A8J2WFX3_9CRUS</name>
<evidence type="ECO:0000256" key="5">
    <source>
        <dbReference type="ARBA" id="ARBA00022737"/>
    </source>
</evidence>
<feature type="chain" id="PRO_5035178401" description="Sushi, von Willebrand factor type A, EGF and pentraxin domain containing 1, mRNA protein" evidence="12">
    <location>
        <begin position="27"/>
        <end position="3397"/>
    </location>
</feature>
<evidence type="ECO:0000313" key="19">
    <source>
        <dbReference type="Proteomes" id="UP000789390"/>
    </source>
</evidence>
<dbReference type="SUPFAM" id="SSF57535">
    <property type="entry name" value="Complement control module/SCR domain"/>
    <property type="match status" value="28"/>
</dbReference>
<feature type="disulfide bond" evidence="9">
    <location>
        <begin position="1500"/>
        <end position="1509"/>
    </location>
</feature>
<dbReference type="InterPro" id="IPR018097">
    <property type="entry name" value="EGF_Ca-bd_CS"/>
</dbReference>
<dbReference type="SUPFAM" id="SSF57196">
    <property type="entry name" value="EGF/Laminin"/>
    <property type="match status" value="1"/>
</dbReference>
<feature type="disulfide bond" evidence="9">
    <location>
        <begin position="1348"/>
        <end position="1357"/>
    </location>
</feature>
<feature type="domain" description="Sushi" evidence="16">
    <location>
        <begin position="2760"/>
        <end position="2816"/>
    </location>
</feature>
<feature type="domain" description="Sushi" evidence="16">
    <location>
        <begin position="2426"/>
        <end position="2485"/>
    </location>
</feature>
<dbReference type="CDD" id="cd00054">
    <property type="entry name" value="EGF_CA"/>
    <property type="match status" value="7"/>
</dbReference>
<feature type="signal peptide" evidence="12">
    <location>
        <begin position="1"/>
        <end position="26"/>
    </location>
</feature>
<dbReference type="InterPro" id="IPR003410">
    <property type="entry name" value="HYR_dom"/>
</dbReference>
<comment type="caution">
    <text evidence="9">Lacks conserved residue(s) required for the propagation of feature annotation.</text>
</comment>
<dbReference type="InterPro" id="IPR009030">
    <property type="entry name" value="Growth_fac_rcpt_cys_sf"/>
</dbReference>
<dbReference type="InterPro" id="IPR011641">
    <property type="entry name" value="Tyr-kin_ephrin_A/B_rcpt-like"/>
</dbReference>
<dbReference type="InterPro" id="IPR001759">
    <property type="entry name" value="PTX_dom"/>
</dbReference>
<dbReference type="FunFam" id="2.10.25.10:FF:000031">
    <property type="entry name" value="neurogenic locus notch homolog protein 3"/>
    <property type="match status" value="1"/>
</dbReference>
<feature type="domain" description="Sushi" evidence="16">
    <location>
        <begin position="3195"/>
        <end position="3254"/>
    </location>
</feature>
<feature type="disulfide bond" evidence="10">
    <location>
        <begin position="3032"/>
        <end position="3059"/>
    </location>
</feature>
<feature type="disulfide bond" evidence="10">
    <location>
        <begin position="3165"/>
        <end position="3192"/>
    </location>
</feature>
<evidence type="ECO:0000256" key="12">
    <source>
        <dbReference type="SAM" id="SignalP"/>
    </source>
</evidence>
<feature type="domain" description="EGF-like" evidence="13">
    <location>
        <begin position="3322"/>
        <end position="3354"/>
    </location>
</feature>
<keyword evidence="19" id="KW-1185">Reference proteome</keyword>
<dbReference type="Pfam" id="PF00008">
    <property type="entry name" value="EGF"/>
    <property type="match status" value="5"/>
</dbReference>
<feature type="domain" description="VWFA" evidence="14">
    <location>
        <begin position="109"/>
        <end position="301"/>
    </location>
</feature>
<dbReference type="OrthoDB" id="6515930at2759"/>
<dbReference type="InterPro" id="IPR002035">
    <property type="entry name" value="VWF_A"/>
</dbReference>
<feature type="disulfide bond" evidence="10">
    <location>
        <begin position="2396"/>
        <end position="2423"/>
    </location>
</feature>
<dbReference type="Gene3D" id="2.10.70.10">
    <property type="entry name" value="Complement Module, domain 1"/>
    <property type="match status" value="28"/>
</dbReference>
<dbReference type="InterPro" id="IPR036465">
    <property type="entry name" value="vWFA_dom_sf"/>
</dbReference>
<gene>
    <name evidence="18" type="ORF">DGAL_LOCUS5460</name>
</gene>
<dbReference type="CDD" id="cd00033">
    <property type="entry name" value="CCP"/>
    <property type="match status" value="28"/>
</dbReference>
<feature type="disulfide bond" evidence="10">
    <location>
        <begin position="2662"/>
        <end position="2689"/>
    </location>
</feature>
<feature type="domain" description="Sushi" evidence="16">
    <location>
        <begin position="2234"/>
        <end position="2302"/>
    </location>
</feature>
<feature type="domain" description="Sushi" evidence="16">
    <location>
        <begin position="2303"/>
        <end position="2361"/>
    </location>
</feature>
<dbReference type="InterPro" id="IPR000436">
    <property type="entry name" value="Sushi_SCR_CCP_dom"/>
</dbReference>
<keyword evidence="4 12" id="KW-0732">Signal</keyword>
<feature type="domain" description="Sushi" evidence="16">
    <location>
        <begin position="3004"/>
        <end position="3061"/>
    </location>
</feature>
<dbReference type="PROSITE" id="PS50026">
    <property type="entry name" value="EGF_3"/>
    <property type="match status" value="8"/>
</dbReference>
<dbReference type="EMBL" id="CAKKLH010000099">
    <property type="protein sequence ID" value="CAH0102934.1"/>
    <property type="molecule type" value="Genomic_DNA"/>
</dbReference>
<feature type="domain" description="Pentraxin (PTX)" evidence="17">
    <location>
        <begin position="1515"/>
        <end position="1725"/>
    </location>
</feature>
<dbReference type="SMART" id="SM00032">
    <property type="entry name" value="CCP"/>
    <property type="match status" value="29"/>
</dbReference>
<feature type="domain" description="Sushi" evidence="16">
    <location>
        <begin position="418"/>
        <end position="477"/>
    </location>
</feature>
<feature type="disulfide bond" evidence="9">
    <location>
        <begin position="3376"/>
        <end position="3385"/>
    </location>
</feature>
<feature type="disulfide bond" evidence="9">
    <location>
        <begin position="1462"/>
        <end position="1471"/>
    </location>
</feature>
<feature type="disulfide bond" evidence="9">
    <location>
        <begin position="1424"/>
        <end position="1433"/>
    </location>
</feature>
<feature type="disulfide bond" evidence="9">
    <location>
        <begin position="1310"/>
        <end position="1319"/>
    </location>
</feature>
<comment type="caution">
    <text evidence="18">The sequence shown here is derived from an EMBL/GenBank/DDBJ whole genome shotgun (WGS) entry which is preliminary data.</text>
</comment>
<feature type="domain" description="EGF-like" evidence="13">
    <location>
        <begin position="1398"/>
        <end position="1434"/>
    </location>
</feature>
<dbReference type="PROSITE" id="PS51828">
    <property type="entry name" value="PTX_2"/>
    <property type="match status" value="1"/>
</dbReference>
<keyword evidence="6" id="KW-0472">Membrane</keyword>
<feature type="disulfide bond" evidence="10">
    <location>
        <begin position="2730"/>
        <end position="2757"/>
    </location>
</feature>
<feature type="domain" description="Sushi" evidence="16">
    <location>
        <begin position="2817"/>
        <end position="2877"/>
    </location>
</feature>
<feature type="domain" description="Sushi" evidence="16">
    <location>
        <begin position="2946"/>
        <end position="3003"/>
    </location>
</feature>
<evidence type="ECO:0000256" key="7">
    <source>
        <dbReference type="ARBA" id="ARBA00023157"/>
    </source>
</evidence>
<evidence type="ECO:0000256" key="8">
    <source>
        <dbReference type="ARBA" id="ARBA00023180"/>
    </source>
</evidence>
<evidence type="ECO:0000259" key="16">
    <source>
        <dbReference type="PROSITE" id="PS50923"/>
    </source>
</evidence>
<evidence type="ECO:0008006" key="20">
    <source>
        <dbReference type="Google" id="ProtNLM"/>
    </source>
</evidence>
<dbReference type="InterPro" id="IPR001881">
    <property type="entry name" value="EGF-like_Ca-bd_dom"/>
</dbReference>
<comment type="subcellular location">
    <subcellularLocation>
        <location evidence="1">Membrane</location>
    </subcellularLocation>
</comment>
<dbReference type="Pfam" id="PF07645">
    <property type="entry name" value="EGF_CA"/>
    <property type="match status" value="1"/>
</dbReference>
<feature type="disulfide bond" evidence="9">
    <location>
        <begin position="1386"/>
        <end position="1395"/>
    </location>
</feature>
<dbReference type="GO" id="GO:0016020">
    <property type="term" value="C:membrane"/>
    <property type="evidence" value="ECO:0007669"/>
    <property type="project" value="UniProtKB-SubCell"/>
</dbReference>
<dbReference type="InterPro" id="IPR013032">
    <property type="entry name" value="EGF-like_CS"/>
</dbReference>
<dbReference type="InterPro" id="IPR035976">
    <property type="entry name" value="Sushi/SCR/CCP_sf"/>
</dbReference>
<evidence type="ECO:0000256" key="6">
    <source>
        <dbReference type="ARBA" id="ARBA00023136"/>
    </source>
</evidence>
<feature type="domain" description="EGF-like" evidence="13">
    <location>
        <begin position="1436"/>
        <end position="1472"/>
    </location>
</feature>
<feature type="disulfide bond" evidence="9">
    <location>
        <begin position="3325"/>
        <end position="3335"/>
    </location>
</feature>
<evidence type="ECO:0000256" key="2">
    <source>
        <dbReference type="ARBA" id="ARBA00022536"/>
    </source>
</evidence>
<feature type="domain" description="Sushi" evidence="16">
    <location>
        <begin position="2040"/>
        <end position="2097"/>
    </location>
</feature>
<evidence type="ECO:0000256" key="10">
    <source>
        <dbReference type="PROSITE-ProRule" id="PRU00302"/>
    </source>
</evidence>
<evidence type="ECO:0000259" key="14">
    <source>
        <dbReference type="PROSITE" id="PS50234"/>
    </source>
</evidence>
<feature type="domain" description="EGF-like" evidence="13">
    <location>
        <begin position="1474"/>
        <end position="1510"/>
    </location>
</feature>
<dbReference type="PROSITE" id="PS50923">
    <property type="entry name" value="SUSHI"/>
    <property type="match status" value="28"/>
</dbReference>
<feature type="domain" description="Sushi" evidence="16">
    <location>
        <begin position="2098"/>
        <end position="2156"/>
    </location>
</feature>
<dbReference type="GO" id="GO:0050769">
    <property type="term" value="P:positive regulation of neurogenesis"/>
    <property type="evidence" value="ECO:0007669"/>
    <property type="project" value="UniProtKB-ARBA"/>
</dbReference>
<dbReference type="SUPFAM" id="SSF53300">
    <property type="entry name" value="vWA-like"/>
    <property type="match status" value="1"/>
</dbReference>
<feature type="disulfide bond" evidence="10">
    <location>
        <begin position="2068"/>
        <end position="2095"/>
    </location>
</feature>
<evidence type="ECO:0000313" key="18">
    <source>
        <dbReference type="EMBL" id="CAH0102934.1"/>
    </source>
</evidence>
<feature type="disulfide bond" evidence="10">
    <location>
        <begin position="3107"/>
        <end position="3134"/>
    </location>
</feature>
<dbReference type="CDD" id="cd01450">
    <property type="entry name" value="vWFA_subfamily_ECM"/>
    <property type="match status" value="1"/>
</dbReference>
<dbReference type="InterPro" id="IPR000742">
    <property type="entry name" value="EGF"/>
</dbReference>
<dbReference type="Pfam" id="PF00354">
    <property type="entry name" value="Pentaxin"/>
    <property type="match status" value="1"/>
</dbReference>
<reference evidence="18" key="1">
    <citation type="submission" date="2021-11" db="EMBL/GenBank/DDBJ databases">
        <authorList>
            <person name="Schell T."/>
        </authorList>
    </citation>
    <scope>NUCLEOTIDE SEQUENCE</scope>
    <source>
        <strain evidence="18">M5</strain>
    </source>
</reference>
<accession>A0A8J2WFX3</accession>
<feature type="domain" description="HYR" evidence="15">
    <location>
        <begin position="601"/>
        <end position="684"/>
    </location>
</feature>
<keyword evidence="2 9" id="KW-0245">EGF-like domain</keyword>
<feature type="domain" description="Sushi" evidence="16">
    <location>
        <begin position="2157"/>
        <end position="2227"/>
    </location>
</feature>
<feature type="domain" description="Sushi" evidence="16">
    <location>
        <begin position="2883"/>
        <end position="2945"/>
    </location>
</feature>
<feature type="disulfide bond" evidence="10">
    <location>
        <begin position="2236"/>
        <end position="2279"/>
    </location>
</feature>
<organism evidence="18 19">
    <name type="scientific">Daphnia galeata</name>
    <dbReference type="NCBI Taxonomy" id="27404"/>
    <lineage>
        <taxon>Eukaryota</taxon>
        <taxon>Metazoa</taxon>
        <taxon>Ecdysozoa</taxon>
        <taxon>Arthropoda</taxon>
        <taxon>Crustacea</taxon>
        <taxon>Branchiopoda</taxon>
        <taxon>Diplostraca</taxon>
        <taxon>Cladocera</taxon>
        <taxon>Anomopoda</taxon>
        <taxon>Daphniidae</taxon>
        <taxon>Daphnia</taxon>
    </lineage>
</organism>
<keyword evidence="7 9" id="KW-1015">Disulfide bond</keyword>
<dbReference type="PANTHER" id="PTHR45656:SF4">
    <property type="entry name" value="PROTEIN CBR-CLEC-78"/>
    <property type="match status" value="1"/>
</dbReference>
<feature type="disulfide bond" evidence="10">
    <location>
        <begin position="1876"/>
        <end position="1903"/>
    </location>
</feature>
<dbReference type="PRINTS" id="PR00895">
    <property type="entry name" value="PENTAXIN"/>
</dbReference>
<dbReference type="InterPro" id="IPR000152">
    <property type="entry name" value="EGF-type_Asp/Asn_hydroxyl_site"/>
</dbReference>
<feature type="domain" description="EGF-like" evidence="13">
    <location>
        <begin position="3355"/>
        <end position="3386"/>
    </location>
</feature>
<feature type="domain" description="HYR" evidence="15">
    <location>
        <begin position="685"/>
        <end position="765"/>
    </location>
</feature>
<dbReference type="GO" id="GO:0016318">
    <property type="term" value="P:ommatidial rotation"/>
    <property type="evidence" value="ECO:0007669"/>
    <property type="project" value="UniProtKB-ARBA"/>
</dbReference>
<keyword evidence="3 10" id="KW-0768">Sushi</keyword>
<evidence type="ECO:0000259" key="17">
    <source>
        <dbReference type="PROSITE" id="PS51828"/>
    </source>
</evidence>
<dbReference type="SMART" id="SM00327">
    <property type="entry name" value="VWA"/>
    <property type="match status" value="1"/>
</dbReference>
<feature type="domain" description="Sushi" evidence="16">
    <location>
        <begin position="2631"/>
        <end position="2691"/>
    </location>
</feature>
<feature type="disulfide bond" evidence="10">
    <location>
        <begin position="2127"/>
        <end position="2154"/>
    </location>
</feature>
<dbReference type="FunFam" id="2.10.25.10:FF:000109">
    <property type="entry name" value="Notch homolog 4, [Drosophila]"/>
    <property type="match status" value="1"/>
</dbReference>
<dbReference type="SMART" id="SM00181">
    <property type="entry name" value="EGF"/>
    <property type="match status" value="10"/>
</dbReference>
<dbReference type="SUPFAM" id="SSF57184">
    <property type="entry name" value="Growth factor receptor domain"/>
    <property type="match status" value="4"/>
</dbReference>
<dbReference type="FunFam" id="2.10.25.10:FF:000066">
    <property type="entry name" value="FAT atypical cadherin 4"/>
    <property type="match status" value="1"/>
</dbReference>
<sequence length="3397" mass="369662">MIRLIQAGWSILAGLLLLQSLDCLAAVRQDEAPAASGSSAFKSASIEYEHFFNHGTTANPKSLNHKFNKDQLGGGKLENEVLKSKVEVLGEVLKHRVQALRHVPGQKVELVFLVDSSASVGAENFFNELKFVKKLLADFTVSAEAARVAVVTFSSKNRVVRHIDHVSPLTGHRDLSADGGGDPRHKCRLLEQELPAIGYTGGGTYTLGALLEAQSVLEEARPEAVKAVFLITDGYSNGGDPRPAAKRLREQGVRVFTFGIRNGNVKELYDMASEPAQEHSYIVDSFEEFEALARRALHEDLQTGSYLPQRNRSACDRLCKDQSECCHPSAECTCGTHTGHYACLCPPGHYGTGLKDDCHPCPGGTYRSDGGPGDLRSCRPCPDENHISPPGSTSEAQCQCPRGYVPSEEDGGRTCQLLACPKLDPPANGYFVKQSCNSVFNGACGIRCNGGYKLIGSSIRLCQENGTWSGEEAVCQMRSCGSVPAPKNGKIECTSDSYVIDSECTFSCDVGFTLVGSRKRVCLPIGYWDGLPAFCKPVFCNPLPKVMNGTWVPSKCPQAKMRYGEYCNATCATGFEIRGPAVRRCSEQGSWTEEEVKTRCVDVTPPEITCPVDVTLDAETGENFASYSWDHPIVSDNSGAVPDVISVPAVTEQPMRFRIGNATVSYKALDRRGNQAECSFQVTVIDIQPPTVDQCESPPTFLLRDRNTSIVWDEPIFSDNSGRPTTVERSHDPGRFPLGETEVIYTATDESGNNKTCTIVIRVQEHACHLPIDPIHGQANCSQQPDAVYCSLTCHDGYAFAMPPPRNYFCAYDGQWLPADSPLPFPDCSVTTHSDALIQDGLLRLNNVGEGSEEEKICQDPFLMSQMEGHFKRRLAARLNEICGDNMICQVDDLQAECRQVVAETDDPSQDEDIEGQNSVDGPINWEETNEITRSKRRITVGRFQRHSINWSKIHRIKRNAMNSTMSKADKNKKNTAMTLELRFKVLSRFPKKSNGTDELTTTTTSRTTLSTFNILTQDVILNELNQLRALLTESALAGEFNVNYTAGQLLNVFDVQFQGDVERPKFSCPAGSVPIKTDSSTSDFARCVYCPIGTFFNVVNEVCESCSQGSYQPDEGQLSCLVCPHNTSTKVVNAKRSDDCQAQCLAGSYSPTGLEPCSTCPQGTYQTEYSQRQCLPCPLGSTTWRRGARRLDDCKSVCPRGLVSETGLAPCFSCPIGFYQPLHGQKFCIRCPRRSPYTAGIGAVNRMECLRVRPITDENYINGTDELPEPEATEEFEQMTLLEVNECFSLPCQNGGQCRTLDFGYVCDCPPGYTGMQCQTDVDDCASLPCLNGATCLDGVNSYQCQCPAGFSGTQCQTDIDECLSGPCHEGSTCMDKILGYVCVCPPGMAGPRCELEVDECLSGPCQNGGTCYDRVANFTCVCQPGWTGKLCEQAVDECLSQPCLNGATCEDLVGNFICHCPLGYDGPLCQNDVDECQPEPCVAGSTCVNRLGSFACLCPPGVVGSTCDTTVNSEFSLEFTSAGKLDYAVWEGGLRTDTKPLRQMTMCAWIKTTDQQNYGTVFSYATDDEANSLTLTDYSGFVLYINGAKIVTDVTANDGLWHLICATWSSSDGQWRIYSDGELKDKGFGLAINSSIHPNGTVILGQEQDVRGGGFSNAESFVGQLYGVELWDSVLDDQQIASLTLSCHQTGSDSSQYRGNLITWADFKHGLRGGIRVEESIFCRGCSSPIPPHHGEVNVEGNEAVYTCEQGYVLSTPSPRRPCLIYGGWSGPDPECQRVSCGFPGYILNGLVNGTNFVYGNTVSYNCTRGFRLSGEGLRTCEENGQWSGQPPECIPVTCEAPVPPVNGSMDHGSQIDSVSQEFYNVGDKISFQCSIGFRLDGPYSLTCQEEGQWDDVLPVCQPLACTRPPYVEHGIVTNGVAEILPEDLPHFLVPGSILTFTCHFGYQLESSAEVQCSHDGFWIGQIPKCVPIQCGNPPEISHATQLSRPDNDRVGSVASYVCQPGFEHFGPAELECTESGTWLDRNKQATLPVCMPVDCGSPPTVDNGGVYAEEQTFGSKAPVTCYSGFKLIGVSSWIECGTDNQWGTAPQCSPVACAEAPLVRNGTQSAAEPFVAGEEVRFTCQDGFRSTSSDVMVCLEDGSWLGIVPECLPEECPSPDPIDNGAWVYTSAVGDETVNAQTVFYTGAEVIYSCNEGFLLEGGSRRRCAGTVGWLPQGSPKCQDMTLLSGIKCPALDNPDHGTIVVEGFETGQLAHYECDTGFAASATSGPANLICNSDGTWSVSDAETDSKEPFRCEEVICSEPENPINGSVTFTSTNFGSKALFRCDQGFVLSGSQQRTCGSEGEWIGGTKPKCVPRTCSMPDIIEHGYIGFEVGGSATSLSTGSVILYDCEEGYKLVGARERSCLPSGDWTDEEPSCHQIFCERLPNTLEHGTVTGAEENIYGSVVQFVCDPGYELDGPERLSCEDDENWNGIMPTCRPVECPNPGLVANIVVSLKQADLQLNPEVYHYGDVLVYTCRKGYATVNSADNLIERRCLADGSWSSKPPVCSRVACPPIAIPQHGYTSRPVQNEMGNINETEEAAIVGQVIHYGCKKGYQLTDDGPKAAKCLETGKWNVSEPPTCQLVQCPQPPVIKNGKLDGNGQKEYSYLDSVKYECDFGFRMTGEDRLTCTFEGDWGDQIPTCVRAICLTVDILEDGIITPIYPPLDGQKTGRQQRPMSLKFSCRDGYDLVGSALTECTSTGEWSHPLPACVPWPCESPPIPSNSQIQSTQIRRDIITALIRCDPGFLLIGSNLTCGPAGIWKGKPECQPQLCSLPKQLTTGQTTNGDFKFTEPLKDSYRFGERIQFTCRPGYVLDNPKTSALTCVENGQWDEQKIQTCSPINCSDVQVPKFGYVSETSSVFESRIIFSCQDGYQLNGEEQITCKSDGNWSHQMPVCVARSCSNPPNIDNGWIVIRGNEVGDTVSYSCQSGHRLSGNEFRTCLSNGLWSGEDPACDPVVCPVPEAPDHGSWIVGGFVPGSTIRFECQPGFTLVGSSTLTCLTDKSWSDRPPSCQQITCPPLRDPEHGTVQLTRWISDNQELNNEINQQMAAGYHSTAHYTCDRGYQLFGPEQRTCTDQGTWSDRGPQCQRVWCAEPQAPLQGFVMGTGRQYGDRVRYACSTGYRLIGADDSTCQADGIWSTASPQCEALTCDAPPPAVHHTVAPTNGKRTTGTQLILRCQEGFTPIGDMTLQCMHNQQWSTVKGHCKKVQCSHPVVKGATSMAVISGSGTVSTNGQYHFGDRVLVTCQHGRHLKSSSAILVCQADGQWTGQPPVCESQCDTICMNGGSCSLNSRKCLCPPGYSGDRCQHAVCDQTCLNGGRCISPNTCQCPHGTVGPSCRKRSDILFSSRG</sequence>
<dbReference type="Pfam" id="PF02494">
    <property type="entry name" value="HYR"/>
    <property type="match status" value="2"/>
</dbReference>
<dbReference type="InterPro" id="IPR013320">
    <property type="entry name" value="ConA-like_dom_sf"/>
</dbReference>
<feature type="domain" description="Sushi" evidence="16">
    <location>
        <begin position="1839"/>
        <end position="1905"/>
    </location>
</feature>
<feature type="domain" description="Sushi" evidence="16">
    <location>
        <begin position="2486"/>
        <end position="2556"/>
    </location>
</feature>
<dbReference type="Pfam" id="PF07699">
    <property type="entry name" value="Ephrin_rec_like"/>
    <property type="match status" value="4"/>
</dbReference>
<feature type="domain" description="EGF-like" evidence="13">
    <location>
        <begin position="1360"/>
        <end position="1396"/>
    </location>
</feature>
<dbReference type="FunFam" id="2.10.70.10:FF:000014">
    <property type="entry name" value="Membrane cofactor protein"/>
    <property type="match status" value="1"/>
</dbReference>
<evidence type="ECO:0000256" key="1">
    <source>
        <dbReference type="ARBA" id="ARBA00004370"/>
    </source>
</evidence>
<feature type="domain" description="Sushi" evidence="16">
    <location>
        <begin position="478"/>
        <end position="537"/>
    </location>
</feature>
<protein>
    <recommendedName>
        <fullName evidence="20">Sushi, von Willebrand factor type A, EGF and pentraxin domain containing 1, mRNA protein</fullName>
    </recommendedName>
</protein>
<evidence type="ECO:0000259" key="15">
    <source>
        <dbReference type="PROSITE" id="PS50825"/>
    </source>
</evidence>
<feature type="domain" description="Sushi" evidence="16">
    <location>
        <begin position="1781"/>
        <end position="1838"/>
    </location>
</feature>
<feature type="domain" description="Sushi" evidence="16">
    <location>
        <begin position="2692"/>
        <end position="2759"/>
    </location>
</feature>
<feature type="domain" description="Sushi" evidence="16">
    <location>
        <begin position="2362"/>
        <end position="2425"/>
    </location>
</feature>
<dbReference type="PROSITE" id="PS00022">
    <property type="entry name" value="EGF_1"/>
    <property type="match status" value="8"/>
</dbReference>
<feature type="disulfide bond" evidence="10">
    <location>
        <begin position="448"/>
        <end position="475"/>
    </location>
</feature>
<evidence type="ECO:0000256" key="11">
    <source>
        <dbReference type="SAM" id="MobiDB-lite"/>
    </source>
</evidence>
<feature type="disulfide bond" evidence="9">
    <location>
        <begin position="3344"/>
        <end position="3353"/>
    </location>
</feature>
<dbReference type="FunFam" id="2.10.25.10:FF:000012">
    <property type="entry name" value="Delta-like protein"/>
    <property type="match status" value="1"/>
</dbReference>
<keyword evidence="8" id="KW-0325">Glycoprotein</keyword>
<feature type="disulfide bond" evidence="10">
    <location>
        <begin position="1945"/>
        <end position="1972"/>
    </location>
</feature>
<feature type="domain" description="Sushi" evidence="16">
    <location>
        <begin position="1906"/>
        <end position="1974"/>
    </location>
</feature>
<dbReference type="GO" id="GO:0005509">
    <property type="term" value="F:calcium ion binding"/>
    <property type="evidence" value="ECO:0007669"/>
    <property type="project" value="InterPro"/>
</dbReference>
<dbReference type="SMART" id="SM00179">
    <property type="entry name" value="EGF_CA"/>
    <property type="match status" value="7"/>
</dbReference>
<dbReference type="GO" id="GO:0032991">
    <property type="term" value="C:protein-containing complex"/>
    <property type="evidence" value="ECO:0007669"/>
    <property type="project" value="UniProtKB-ARBA"/>
</dbReference>
<dbReference type="Gene3D" id="2.60.120.200">
    <property type="match status" value="1"/>
</dbReference>
<evidence type="ECO:0000256" key="4">
    <source>
        <dbReference type="ARBA" id="ARBA00022729"/>
    </source>
</evidence>
<feature type="disulfide bond" evidence="10">
    <location>
        <begin position="1809"/>
        <end position="1836"/>
    </location>
</feature>
<feature type="domain" description="Sushi" evidence="16">
    <location>
        <begin position="3062"/>
        <end position="3136"/>
    </location>
</feature>
<dbReference type="PROSITE" id="PS50234">
    <property type="entry name" value="VWFA"/>
    <property type="match status" value="1"/>
</dbReference>
<dbReference type="Gene3D" id="3.40.50.410">
    <property type="entry name" value="von Willebrand factor, type A domain"/>
    <property type="match status" value="1"/>
</dbReference>
<feature type="domain" description="Sushi" evidence="16">
    <location>
        <begin position="2557"/>
        <end position="2630"/>
    </location>
</feature>
<feature type="disulfide bond" evidence="10">
    <location>
        <begin position="2456"/>
        <end position="2483"/>
    </location>
</feature>
<dbReference type="PANTHER" id="PTHR45656">
    <property type="entry name" value="PROTEIN CBR-CLEC-78"/>
    <property type="match status" value="1"/>
</dbReference>
<dbReference type="SMART" id="SM00159">
    <property type="entry name" value="PTX"/>
    <property type="match status" value="1"/>
</dbReference>
<dbReference type="Pfam" id="PF12661">
    <property type="entry name" value="hEGF"/>
    <property type="match status" value="1"/>
</dbReference>
<dbReference type="Gene3D" id="2.10.25.10">
    <property type="entry name" value="Laminin"/>
    <property type="match status" value="7"/>
</dbReference>
<proteinExistence type="predicted"/>
<dbReference type="PROSITE" id="PS00010">
    <property type="entry name" value="ASX_HYDROXYL"/>
    <property type="match status" value="5"/>
</dbReference>
<evidence type="ECO:0000256" key="9">
    <source>
        <dbReference type="PROSITE-ProRule" id="PRU00076"/>
    </source>
</evidence>
<dbReference type="Pfam" id="PF00084">
    <property type="entry name" value="Sushi"/>
    <property type="match status" value="27"/>
</dbReference>
<dbReference type="FunFam" id="2.10.50.10:FF:000018">
    <property type="entry name" value="Sushi, von Willebrand factor type A, EGF and pentraxin domain-containing 1"/>
    <property type="match status" value="2"/>
</dbReference>
<feature type="domain" description="Sushi" evidence="16">
    <location>
        <begin position="538"/>
        <end position="602"/>
    </location>
</feature>
<dbReference type="FunFam" id="2.10.25.10:FF:000117">
    <property type="entry name" value="Delta-like protein"/>
    <property type="match status" value="1"/>
</dbReference>
<feature type="disulfide bond" evidence="10">
    <location>
        <begin position="2633"/>
        <end position="2676"/>
    </location>
</feature>
<feature type="disulfide bond" evidence="10">
    <location>
        <begin position="3225"/>
        <end position="3252"/>
    </location>
</feature>
<dbReference type="SUPFAM" id="SSF49899">
    <property type="entry name" value="Concanavalin A-like lectins/glucanases"/>
    <property type="match status" value="1"/>
</dbReference>
<dbReference type="InterPro" id="IPR051277">
    <property type="entry name" value="SEZ6_CSMD_C4BPB_Regulators"/>
</dbReference>
<dbReference type="PROSITE" id="PS01187">
    <property type="entry name" value="EGF_CA"/>
    <property type="match status" value="2"/>
</dbReference>
<dbReference type="FunFam" id="2.10.25.10:FF:000143">
    <property type="entry name" value="Protein crumbs 1"/>
    <property type="match status" value="1"/>
</dbReference>
<feature type="disulfide bond" evidence="10">
    <location>
        <begin position="508"/>
        <end position="535"/>
    </location>
</feature>
<feature type="disulfide bond" evidence="10">
    <location>
        <begin position="2916"/>
        <end position="2943"/>
    </location>
</feature>
<feature type="disulfide bond" evidence="10">
    <location>
        <begin position="2974"/>
        <end position="3001"/>
    </location>
</feature>
<dbReference type="Proteomes" id="UP000789390">
    <property type="component" value="Unassembled WGS sequence"/>
</dbReference>
<feature type="domain" description="Sushi" evidence="16">
    <location>
        <begin position="1975"/>
        <end position="2039"/>
    </location>
</feature>
<dbReference type="Gene3D" id="2.10.50.10">
    <property type="entry name" value="Tumor Necrosis Factor Receptor, subunit A, domain 2"/>
    <property type="match status" value="3"/>
</dbReference>
<feature type="disulfide bond" evidence="9">
    <location>
        <begin position="3358"/>
        <end position="3368"/>
    </location>
</feature>